<name>A0A1B8H6S3_9GAMM</name>
<dbReference type="RefSeq" id="WP_067424625.1">
    <property type="nucleotide sequence ID" value="NZ_LZEX01000034.1"/>
</dbReference>
<reference evidence="2 3" key="1">
    <citation type="submission" date="2016-06" db="EMBL/GenBank/DDBJ databases">
        <authorList>
            <person name="Kjaerup R.B."/>
            <person name="Dalgaard T.S."/>
            <person name="Juul-Madsen H.R."/>
        </authorList>
    </citation>
    <scope>NUCLEOTIDE SEQUENCE [LARGE SCALE GENOMIC DNA]</scope>
    <source>
        <strain evidence="2 3">GCSL-Mp3</strain>
    </source>
</reference>
<keyword evidence="1" id="KW-0812">Transmembrane</keyword>
<dbReference type="EMBL" id="LZEX01000034">
    <property type="protein sequence ID" value="OBU04766.1"/>
    <property type="molecule type" value="Genomic_DNA"/>
</dbReference>
<gene>
    <name evidence="2" type="ORF">AYY17_07640</name>
</gene>
<feature type="transmembrane region" description="Helical" evidence="1">
    <location>
        <begin position="143"/>
        <end position="163"/>
    </location>
</feature>
<keyword evidence="1" id="KW-0472">Membrane</keyword>
<organism evidence="2 3">
    <name type="scientific">Morganella psychrotolerans</name>
    <dbReference type="NCBI Taxonomy" id="368603"/>
    <lineage>
        <taxon>Bacteria</taxon>
        <taxon>Pseudomonadati</taxon>
        <taxon>Pseudomonadota</taxon>
        <taxon>Gammaproteobacteria</taxon>
        <taxon>Enterobacterales</taxon>
        <taxon>Morganellaceae</taxon>
        <taxon>Morganella</taxon>
    </lineage>
</organism>
<dbReference type="AlphaFoldDB" id="A0A1B8H6S3"/>
<evidence type="ECO:0000313" key="3">
    <source>
        <dbReference type="Proteomes" id="UP000092247"/>
    </source>
</evidence>
<sequence length="164" mass="19239">MFGWKKANSSNYLEAYNLYGGVLSTSPEILTFLHPLYDLNEKDYIRYNKERITAAICVWNDQFLAGDPDAYHKNEGSIVNINDISTSDFVDLYDELYFMRRNEHKNKQILTDVLNEIQSLKLGNILFYKKRTCRCSICHKNKLLIKFILILLIPEGVWTLMIFL</sequence>
<evidence type="ECO:0000313" key="2">
    <source>
        <dbReference type="EMBL" id="OBU04766.1"/>
    </source>
</evidence>
<keyword evidence="1" id="KW-1133">Transmembrane helix</keyword>
<dbReference type="Proteomes" id="UP000092247">
    <property type="component" value="Unassembled WGS sequence"/>
</dbReference>
<comment type="caution">
    <text evidence="2">The sequence shown here is derived from an EMBL/GenBank/DDBJ whole genome shotgun (WGS) entry which is preliminary data.</text>
</comment>
<evidence type="ECO:0000256" key="1">
    <source>
        <dbReference type="SAM" id="Phobius"/>
    </source>
</evidence>
<accession>A0A1B8H6S3</accession>
<proteinExistence type="predicted"/>
<protein>
    <submittedName>
        <fullName evidence="2">Uncharacterized protein</fullName>
    </submittedName>
</protein>